<proteinExistence type="predicted"/>
<dbReference type="AlphaFoldDB" id="A0A1G5RE33"/>
<evidence type="ECO:0000313" key="2">
    <source>
        <dbReference type="Proteomes" id="UP000198767"/>
    </source>
</evidence>
<accession>A0A1G5RE33</accession>
<dbReference type="EMBL" id="FMWG01000012">
    <property type="protein sequence ID" value="SCZ71519.1"/>
    <property type="molecule type" value="Genomic_DNA"/>
</dbReference>
<dbReference type="STRING" id="1156985.SAMN04488118_11240"/>
<name>A0A1G5RE33_9RHOB</name>
<protein>
    <submittedName>
        <fullName evidence="1">Uncharacterized protein</fullName>
    </submittedName>
</protein>
<gene>
    <name evidence="1" type="ORF">SAMN04488118_11240</name>
</gene>
<sequence length="387" mass="44854">MFHLDDNSIAILEFVQTWCETQHVYDLDRVQSVNSIFMPRLNDCCYAMSVPEDLKKVLSLQFYEFAQDGEGGQYALWCYPELAGDPPVVFFSADGHYSMVAPSLPAFFALMALDQYMFPSVDKSTERVWQTRSNWHPDLAELRNDHSLETLQDTRIAFDTSLKEFHNGLSMLFDIKEANLYLEQMQEHKNFREWYQYVEVNHKDTVGKIGGNLYVAQDMRFDDVLETNTLLELLYQPMTAAPVTQLIDALEQDKNHLSYNDTGRIEIDREDALGLTVMFSSLDSAGMNDRTEVLTQCVFFQNWASDLPHGLARHHSYDDVTKLLKHPAGWRHKFMAFFRYWKLIRPDGSAYLLGIRFEKDLSGIKVVSLQTFTPEDEQANRYGRKPL</sequence>
<reference evidence="1 2" key="1">
    <citation type="submission" date="2016-10" db="EMBL/GenBank/DDBJ databases">
        <authorList>
            <person name="de Groot N.N."/>
        </authorList>
    </citation>
    <scope>NUCLEOTIDE SEQUENCE [LARGE SCALE GENOMIC DNA]</scope>
    <source>
        <strain evidence="1 2">U95</strain>
    </source>
</reference>
<organism evidence="1 2">
    <name type="scientific">Epibacterium ulvae</name>
    <dbReference type="NCBI Taxonomy" id="1156985"/>
    <lineage>
        <taxon>Bacteria</taxon>
        <taxon>Pseudomonadati</taxon>
        <taxon>Pseudomonadota</taxon>
        <taxon>Alphaproteobacteria</taxon>
        <taxon>Rhodobacterales</taxon>
        <taxon>Roseobacteraceae</taxon>
        <taxon>Epibacterium</taxon>
    </lineage>
</organism>
<keyword evidence="2" id="KW-1185">Reference proteome</keyword>
<evidence type="ECO:0000313" key="1">
    <source>
        <dbReference type="EMBL" id="SCZ71519.1"/>
    </source>
</evidence>
<dbReference type="Proteomes" id="UP000198767">
    <property type="component" value="Unassembled WGS sequence"/>
</dbReference>